<keyword evidence="5" id="KW-1185">Reference proteome</keyword>
<dbReference type="InterPro" id="IPR045851">
    <property type="entry name" value="AMP-bd_C_sf"/>
</dbReference>
<evidence type="ECO:0000256" key="2">
    <source>
        <dbReference type="ARBA" id="ARBA00022598"/>
    </source>
</evidence>
<protein>
    <recommendedName>
        <fullName evidence="3">AMP-binding enzyme C-terminal domain-containing protein</fullName>
    </recommendedName>
</protein>
<comment type="similarity">
    <text evidence="1">Belongs to the ATP-dependent AMP-binding enzyme family.</text>
</comment>
<dbReference type="AlphaFoldDB" id="A0A9D4PQ18"/>
<dbReference type="InterPro" id="IPR025110">
    <property type="entry name" value="AMP-bd_C"/>
</dbReference>
<dbReference type="Pfam" id="PF13193">
    <property type="entry name" value="AMP-binding_C"/>
    <property type="match status" value="1"/>
</dbReference>
<dbReference type="GO" id="GO:0016405">
    <property type="term" value="F:CoA-ligase activity"/>
    <property type="evidence" value="ECO:0007669"/>
    <property type="project" value="TreeGrafter"/>
</dbReference>
<sequence>MAPAEFEAVLLKCAHVKDCAVVGLPQPQAGQLPHAAIVPKSDSRHLGPEHYVKFVAENAPKELHLEGGVTLVDSIPRNKLGKLVRRELLNWVLEIRC</sequence>
<gene>
    <name evidence="4" type="ORF">HPB52_003075</name>
</gene>
<keyword evidence="2" id="KW-0436">Ligase</keyword>
<reference evidence="4" key="1">
    <citation type="journal article" date="2020" name="Cell">
        <title>Large-Scale Comparative Analyses of Tick Genomes Elucidate Their Genetic Diversity and Vector Capacities.</title>
        <authorList>
            <consortium name="Tick Genome and Microbiome Consortium (TIGMIC)"/>
            <person name="Jia N."/>
            <person name="Wang J."/>
            <person name="Shi W."/>
            <person name="Du L."/>
            <person name="Sun Y."/>
            <person name="Zhan W."/>
            <person name="Jiang J.F."/>
            <person name="Wang Q."/>
            <person name="Zhang B."/>
            <person name="Ji P."/>
            <person name="Bell-Sakyi L."/>
            <person name="Cui X.M."/>
            <person name="Yuan T.T."/>
            <person name="Jiang B.G."/>
            <person name="Yang W.F."/>
            <person name="Lam T.T."/>
            <person name="Chang Q.C."/>
            <person name="Ding S.J."/>
            <person name="Wang X.J."/>
            <person name="Zhu J.G."/>
            <person name="Ruan X.D."/>
            <person name="Zhao L."/>
            <person name="Wei J.T."/>
            <person name="Ye R.Z."/>
            <person name="Que T.C."/>
            <person name="Du C.H."/>
            <person name="Zhou Y.H."/>
            <person name="Cheng J.X."/>
            <person name="Dai P.F."/>
            <person name="Guo W.B."/>
            <person name="Han X.H."/>
            <person name="Huang E.J."/>
            <person name="Li L.F."/>
            <person name="Wei W."/>
            <person name="Gao Y.C."/>
            <person name="Liu J.Z."/>
            <person name="Shao H.Z."/>
            <person name="Wang X."/>
            <person name="Wang C.C."/>
            <person name="Yang T.C."/>
            <person name="Huo Q.B."/>
            <person name="Li W."/>
            <person name="Chen H.Y."/>
            <person name="Chen S.E."/>
            <person name="Zhou L.G."/>
            <person name="Ni X.B."/>
            <person name="Tian J.H."/>
            <person name="Sheng Y."/>
            <person name="Liu T."/>
            <person name="Pan Y.S."/>
            <person name="Xia L.Y."/>
            <person name="Li J."/>
            <person name="Zhao F."/>
            <person name="Cao W.C."/>
        </authorList>
    </citation>
    <scope>NUCLEOTIDE SEQUENCE</scope>
    <source>
        <strain evidence="4">Rsan-2018</strain>
    </source>
</reference>
<feature type="domain" description="AMP-binding enzyme C-terminal" evidence="3">
    <location>
        <begin position="5"/>
        <end position="82"/>
    </location>
</feature>
<dbReference type="VEuPathDB" id="VectorBase:RSAN_051074"/>
<evidence type="ECO:0000259" key="3">
    <source>
        <dbReference type="Pfam" id="PF13193"/>
    </source>
</evidence>
<evidence type="ECO:0000256" key="1">
    <source>
        <dbReference type="ARBA" id="ARBA00006432"/>
    </source>
</evidence>
<evidence type="ECO:0000313" key="4">
    <source>
        <dbReference type="EMBL" id="KAH7950892.1"/>
    </source>
</evidence>
<reference evidence="4" key="2">
    <citation type="submission" date="2021-09" db="EMBL/GenBank/DDBJ databases">
        <authorList>
            <person name="Jia N."/>
            <person name="Wang J."/>
            <person name="Shi W."/>
            <person name="Du L."/>
            <person name="Sun Y."/>
            <person name="Zhan W."/>
            <person name="Jiang J."/>
            <person name="Wang Q."/>
            <person name="Zhang B."/>
            <person name="Ji P."/>
            <person name="Sakyi L.B."/>
            <person name="Cui X."/>
            <person name="Yuan T."/>
            <person name="Jiang B."/>
            <person name="Yang W."/>
            <person name="Lam T.T.-Y."/>
            <person name="Chang Q."/>
            <person name="Ding S."/>
            <person name="Wang X."/>
            <person name="Zhu J."/>
            <person name="Ruan X."/>
            <person name="Zhao L."/>
            <person name="Wei J."/>
            <person name="Que T."/>
            <person name="Du C."/>
            <person name="Cheng J."/>
            <person name="Dai P."/>
            <person name="Han X."/>
            <person name="Huang E."/>
            <person name="Gao Y."/>
            <person name="Liu J."/>
            <person name="Shao H."/>
            <person name="Ye R."/>
            <person name="Li L."/>
            <person name="Wei W."/>
            <person name="Wang X."/>
            <person name="Wang C."/>
            <person name="Huo Q."/>
            <person name="Li W."/>
            <person name="Guo W."/>
            <person name="Chen H."/>
            <person name="Chen S."/>
            <person name="Zhou L."/>
            <person name="Zhou L."/>
            <person name="Ni X."/>
            <person name="Tian J."/>
            <person name="Zhou Y."/>
            <person name="Sheng Y."/>
            <person name="Liu T."/>
            <person name="Pan Y."/>
            <person name="Xia L."/>
            <person name="Li J."/>
            <person name="Zhao F."/>
            <person name="Cao W."/>
        </authorList>
    </citation>
    <scope>NUCLEOTIDE SEQUENCE</scope>
    <source>
        <strain evidence="4">Rsan-2018</strain>
        <tissue evidence="4">Larvae</tissue>
    </source>
</reference>
<dbReference type="SUPFAM" id="SSF56801">
    <property type="entry name" value="Acetyl-CoA synthetase-like"/>
    <property type="match status" value="1"/>
</dbReference>
<dbReference type="Gene3D" id="3.30.300.30">
    <property type="match status" value="1"/>
</dbReference>
<accession>A0A9D4PQ18</accession>
<dbReference type="Proteomes" id="UP000821837">
    <property type="component" value="Chromosome 5"/>
</dbReference>
<evidence type="ECO:0000313" key="5">
    <source>
        <dbReference type="Proteomes" id="UP000821837"/>
    </source>
</evidence>
<comment type="caution">
    <text evidence="4">The sequence shown here is derived from an EMBL/GenBank/DDBJ whole genome shotgun (WGS) entry which is preliminary data.</text>
</comment>
<proteinExistence type="inferred from homology"/>
<organism evidence="4 5">
    <name type="scientific">Rhipicephalus sanguineus</name>
    <name type="common">Brown dog tick</name>
    <name type="synonym">Ixodes sanguineus</name>
    <dbReference type="NCBI Taxonomy" id="34632"/>
    <lineage>
        <taxon>Eukaryota</taxon>
        <taxon>Metazoa</taxon>
        <taxon>Ecdysozoa</taxon>
        <taxon>Arthropoda</taxon>
        <taxon>Chelicerata</taxon>
        <taxon>Arachnida</taxon>
        <taxon>Acari</taxon>
        <taxon>Parasitiformes</taxon>
        <taxon>Ixodida</taxon>
        <taxon>Ixodoidea</taxon>
        <taxon>Ixodidae</taxon>
        <taxon>Rhipicephalinae</taxon>
        <taxon>Rhipicephalus</taxon>
        <taxon>Rhipicephalus</taxon>
    </lineage>
</organism>
<dbReference type="PANTHER" id="PTHR24096:SF149">
    <property type="entry name" value="AMP-BINDING DOMAIN-CONTAINING PROTEIN-RELATED"/>
    <property type="match status" value="1"/>
</dbReference>
<name>A0A9D4PQ18_RHISA</name>
<dbReference type="PANTHER" id="PTHR24096">
    <property type="entry name" value="LONG-CHAIN-FATTY-ACID--COA LIGASE"/>
    <property type="match status" value="1"/>
</dbReference>
<dbReference type="EMBL" id="JABSTV010001251">
    <property type="protein sequence ID" value="KAH7950892.1"/>
    <property type="molecule type" value="Genomic_DNA"/>
</dbReference>